<comment type="similarity">
    <text evidence="4">Belongs to the cyclic nucleotide phosphodiesterase class-III family.</text>
</comment>
<comment type="caution">
    <text evidence="6">The sequence shown here is derived from an EMBL/GenBank/DDBJ whole genome shotgun (WGS) entry which is preliminary data.</text>
</comment>
<evidence type="ECO:0000259" key="5">
    <source>
        <dbReference type="Pfam" id="PF00149"/>
    </source>
</evidence>
<dbReference type="Pfam" id="PF00149">
    <property type="entry name" value="Metallophos"/>
    <property type="match status" value="1"/>
</dbReference>
<protein>
    <submittedName>
        <fullName evidence="6">Metallophosphoesterase</fullName>
    </submittedName>
</protein>
<feature type="domain" description="Calcineurin-like phosphoesterase" evidence="5">
    <location>
        <begin position="1"/>
        <end position="193"/>
    </location>
</feature>
<accession>A0A8J3NYK2</accession>
<dbReference type="PANTHER" id="PTHR42988">
    <property type="entry name" value="PHOSPHOHYDROLASE"/>
    <property type="match status" value="1"/>
</dbReference>
<name>A0A8J3NYK2_9ACTN</name>
<proteinExistence type="inferred from homology"/>
<dbReference type="InterPro" id="IPR050884">
    <property type="entry name" value="CNP_phosphodiesterase-III"/>
</dbReference>
<dbReference type="GO" id="GO:0046872">
    <property type="term" value="F:metal ion binding"/>
    <property type="evidence" value="ECO:0007669"/>
    <property type="project" value="UniProtKB-KW"/>
</dbReference>
<sequence>MRIAQISDLHFGRDVAAVARSLLADLCDAAPTMVAVCGDLTQRARPAEFRAARAFLDELPAPALVVPGNHDLPGWRVWSRFTRPWRPWRLHLSTDPYGAVSHTADGLVAVGVNTARQWGPHPDWSRGRIDARQLAAIGAAFDEAPSDDLRVVVAHHPFLLTPPGRNRGLVGRSKLALRHLRRRADLLLGGHIHLAYSGVVDGLVVAQSGTAFSDRLKGEPNSYNLIEADGDRLSVSTRRWDGARFDTHLRTDYVRDGHEWRPTP</sequence>
<evidence type="ECO:0000313" key="6">
    <source>
        <dbReference type="EMBL" id="GIF97168.1"/>
    </source>
</evidence>
<dbReference type="Gene3D" id="3.60.21.10">
    <property type="match status" value="1"/>
</dbReference>
<dbReference type="GO" id="GO:0016787">
    <property type="term" value="F:hydrolase activity"/>
    <property type="evidence" value="ECO:0007669"/>
    <property type="project" value="UniProtKB-KW"/>
</dbReference>
<dbReference type="AlphaFoldDB" id="A0A8J3NYK2"/>
<dbReference type="InterPro" id="IPR004843">
    <property type="entry name" value="Calcineurin-like_PHP"/>
</dbReference>
<keyword evidence="1" id="KW-0479">Metal-binding</keyword>
<keyword evidence="3" id="KW-0408">Iron</keyword>
<reference evidence="6 7" key="1">
    <citation type="submission" date="2021-01" db="EMBL/GenBank/DDBJ databases">
        <title>Whole genome shotgun sequence of Catellatospora citrea NBRC 14495.</title>
        <authorList>
            <person name="Komaki H."/>
            <person name="Tamura T."/>
        </authorList>
    </citation>
    <scope>NUCLEOTIDE SEQUENCE [LARGE SCALE GENOMIC DNA]</scope>
    <source>
        <strain evidence="6 7">NBRC 14495</strain>
    </source>
</reference>
<gene>
    <name evidence="6" type="ORF">Cci01nite_22620</name>
</gene>
<evidence type="ECO:0000256" key="4">
    <source>
        <dbReference type="ARBA" id="ARBA00025742"/>
    </source>
</evidence>
<dbReference type="EMBL" id="BONH01000007">
    <property type="protein sequence ID" value="GIF97168.1"/>
    <property type="molecule type" value="Genomic_DNA"/>
</dbReference>
<evidence type="ECO:0000256" key="1">
    <source>
        <dbReference type="ARBA" id="ARBA00022723"/>
    </source>
</evidence>
<dbReference type="SUPFAM" id="SSF56300">
    <property type="entry name" value="Metallo-dependent phosphatases"/>
    <property type="match status" value="1"/>
</dbReference>
<evidence type="ECO:0000313" key="7">
    <source>
        <dbReference type="Proteomes" id="UP000659904"/>
    </source>
</evidence>
<organism evidence="6 7">
    <name type="scientific">Catellatospora citrea</name>
    <dbReference type="NCBI Taxonomy" id="53366"/>
    <lineage>
        <taxon>Bacteria</taxon>
        <taxon>Bacillati</taxon>
        <taxon>Actinomycetota</taxon>
        <taxon>Actinomycetes</taxon>
        <taxon>Micromonosporales</taxon>
        <taxon>Micromonosporaceae</taxon>
        <taxon>Catellatospora</taxon>
    </lineage>
</organism>
<evidence type="ECO:0000256" key="3">
    <source>
        <dbReference type="ARBA" id="ARBA00023004"/>
    </source>
</evidence>
<keyword evidence="7" id="KW-1185">Reference proteome</keyword>
<dbReference type="PANTHER" id="PTHR42988:SF2">
    <property type="entry name" value="CYCLIC NUCLEOTIDE PHOSPHODIESTERASE CBUA0032-RELATED"/>
    <property type="match status" value="1"/>
</dbReference>
<keyword evidence="2" id="KW-0378">Hydrolase</keyword>
<evidence type="ECO:0000256" key="2">
    <source>
        <dbReference type="ARBA" id="ARBA00022801"/>
    </source>
</evidence>
<dbReference type="InterPro" id="IPR029052">
    <property type="entry name" value="Metallo-depent_PP-like"/>
</dbReference>
<dbReference type="Proteomes" id="UP000659904">
    <property type="component" value="Unassembled WGS sequence"/>
</dbReference>